<protein>
    <submittedName>
        <fullName evidence="2">DUF3299 domain-containing protein</fullName>
    </submittedName>
</protein>
<dbReference type="RefSeq" id="WP_269818262.1">
    <property type="nucleotide sequence ID" value="NZ_CP114976.1"/>
</dbReference>
<feature type="signal peptide" evidence="1">
    <location>
        <begin position="1"/>
        <end position="19"/>
    </location>
</feature>
<keyword evidence="1" id="KW-0732">Signal</keyword>
<evidence type="ECO:0000313" key="3">
    <source>
        <dbReference type="Proteomes" id="UP001212189"/>
    </source>
</evidence>
<reference evidence="2 3" key="1">
    <citation type="submission" date="2022-12" db="EMBL/GenBank/DDBJ databases">
        <title>Coexistence and Characterization of a Novel Tigecycline Resistance gene tet(X) variant and blaNDM-1 in a Pseudomonas caeni Isolate of Chicken Origin.</title>
        <authorList>
            <person name="Lu X."/>
            <person name="Zhang L."/>
            <person name="Li R."/>
            <person name="Wang Z."/>
        </authorList>
    </citation>
    <scope>NUCLEOTIDE SEQUENCE [LARGE SCALE GENOMIC DNA]</scope>
    <source>
        <strain evidence="2 3">CE14</strain>
    </source>
</reference>
<accession>A0AAF0AKD4</accession>
<dbReference type="InterPro" id="IPR021727">
    <property type="entry name" value="DUF3299"/>
</dbReference>
<dbReference type="AlphaFoldDB" id="A0AAF0AKD4"/>
<dbReference type="KEGG" id="dce:O6P33_00250"/>
<sequence length="176" mass="19484">MRKIFWITLLLCSFNMAFASELRTLKWEEMVPADAPPLPPPSALHDLNQLADILAAESGPAAEQQHPNAPVVPELDGLQVKLPGYIVPLVIDDNSRITEFLLVPYFGACIHVPPPPSNQIVYVHSEGGVAMGDMWQPYWIEGKLSVESFSSDIADTGYRAEAEQIYPYVFDSPAVY</sequence>
<dbReference type="Pfam" id="PF11736">
    <property type="entry name" value="DUF3299"/>
    <property type="match status" value="1"/>
</dbReference>
<feature type="chain" id="PRO_5042158480" evidence="1">
    <location>
        <begin position="20"/>
        <end position="176"/>
    </location>
</feature>
<dbReference type="EMBL" id="CP114976">
    <property type="protein sequence ID" value="WBE25316.1"/>
    <property type="molecule type" value="Genomic_DNA"/>
</dbReference>
<gene>
    <name evidence="2" type="ORF">O6P33_00250</name>
</gene>
<evidence type="ECO:0000256" key="1">
    <source>
        <dbReference type="SAM" id="SignalP"/>
    </source>
</evidence>
<dbReference type="Gene3D" id="2.40.50.870">
    <property type="entry name" value="Protein of unknown function (DUF3299)"/>
    <property type="match status" value="1"/>
</dbReference>
<organism evidence="2 3">
    <name type="scientific">Denitrificimonas caeni</name>
    <dbReference type="NCBI Taxonomy" id="521720"/>
    <lineage>
        <taxon>Bacteria</taxon>
        <taxon>Pseudomonadati</taxon>
        <taxon>Pseudomonadota</taxon>
        <taxon>Gammaproteobacteria</taxon>
        <taxon>Pseudomonadales</taxon>
        <taxon>Pseudomonadaceae</taxon>
        <taxon>Denitrificimonas</taxon>
    </lineage>
</organism>
<proteinExistence type="predicted"/>
<dbReference type="Proteomes" id="UP001212189">
    <property type="component" value="Chromosome"/>
</dbReference>
<keyword evidence="3" id="KW-1185">Reference proteome</keyword>
<evidence type="ECO:0000313" key="2">
    <source>
        <dbReference type="EMBL" id="WBE25316.1"/>
    </source>
</evidence>
<name>A0AAF0AKD4_9GAMM</name>